<dbReference type="EMBL" id="LDRV01000124">
    <property type="protein sequence ID" value="KTS06807.1"/>
    <property type="molecule type" value="Genomic_DNA"/>
</dbReference>
<evidence type="ECO:0000313" key="5">
    <source>
        <dbReference type="EMBL" id="KTS06807.1"/>
    </source>
</evidence>
<reference evidence="5 6" key="1">
    <citation type="journal article" date="2016" name="Front. Microbiol.">
        <title>Genomic Resource of Rice Seed Associated Bacteria.</title>
        <authorList>
            <person name="Midha S."/>
            <person name="Bansal K."/>
            <person name="Sharma S."/>
            <person name="Kumar N."/>
            <person name="Patil P.P."/>
            <person name="Chaudhry V."/>
            <person name="Patil P.B."/>
        </authorList>
    </citation>
    <scope>NUCLEOTIDE SEQUENCE [LARGE SCALE GENOMIC DNA]</scope>
    <source>
        <strain evidence="5 6">RSA3</strain>
    </source>
</reference>
<keyword evidence="2" id="KW-0238">DNA-binding</keyword>
<comment type="caution">
    <text evidence="5">The sequence shown here is derived from an EMBL/GenBank/DDBJ whole genome shotgun (WGS) entry which is preliminary data.</text>
</comment>
<dbReference type="SUPFAM" id="SSF46689">
    <property type="entry name" value="Homeodomain-like"/>
    <property type="match status" value="2"/>
</dbReference>
<dbReference type="Pfam" id="PF01965">
    <property type="entry name" value="DJ-1_PfpI"/>
    <property type="match status" value="1"/>
</dbReference>
<proteinExistence type="predicted"/>
<dbReference type="InterPro" id="IPR029062">
    <property type="entry name" value="Class_I_gatase-like"/>
</dbReference>
<keyword evidence="1" id="KW-0805">Transcription regulation</keyword>
<dbReference type="PANTHER" id="PTHR43130">
    <property type="entry name" value="ARAC-FAMILY TRANSCRIPTIONAL REGULATOR"/>
    <property type="match status" value="1"/>
</dbReference>
<dbReference type="PATRIC" id="fig|2033.4.peg.1058"/>
<dbReference type="InterPro" id="IPR052158">
    <property type="entry name" value="INH-QAR"/>
</dbReference>
<dbReference type="GO" id="GO:0003700">
    <property type="term" value="F:DNA-binding transcription factor activity"/>
    <property type="evidence" value="ECO:0007669"/>
    <property type="project" value="InterPro"/>
</dbReference>
<evidence type="ECO:0000256" key="3">
    <source>
        <dbReference type="ARBA" id="ARBA00023163"/>
    </source>
</evidence>
<evidence type="ECO:0000313" key="6">
    <source>
        <dbReference type="Proteomes" id="UP000072189"/>
    </source>
</evidence>
<dbReference type="CDD" id="cd03137">
    <property type="entry name" value="GATase1_AraC_1"/>
    <property type="match status" value="1"/>
</dbReference>
<dbReference type="SUPFAM" id="SSF52317">
    <property type="entry name" value="Class I glutamine amidotransferase-like"/>
    <property type="match status" value="1"/>
</dbReference>
<dbReference type="PANTHER" id="PTHR43130:SF3">
    <property type="entry name" value="HTH-TYPE TRANSCRIPTIONAL REGULATOR RV1931C"/>
    <property type="match status" value="1"/>
</dbReference>
<organism evidence="5 6">
    <name type="scientific">Microbacterium testaceum</name>
    <name type="common">Aureobacterium testaceum</name>
    <name type="synonym">Brevibacterium testaceum</name>
    <dbReference type="NCBI Taxonomy" id="2033"/>
    <lineage>
        <taxon>Bacteria</taxon>
        <taxon>Bacillati</taxon>
        <taxon>Actinomycetota</taxon>
        <taxon>Actinomycetes</taxon>
        <taxon>Micrococcales</taxon>
        <taxon>Microbacteriaceae</taxon>
        <taxon>Microbacterium</taxon>
    </lineage>
</organism>
<accession>A0A147F2V4</accession>
<evidence type="ECO:0000256" key="2">
    <source>
        <dbReference type="ARBA" id="ARBA00023125"/>
    </source>
</evidence>
<sequence>MTGQRRRIGILLFDGVKALDFVGPAEVFSETNLTTDAYELRFYSPTGADVTAFMGLRIGVDGAASESGPLDTAIIPGSERAPAVFDDADLQRAITDLARQARRIASICSGAFGLAATGLLDGHPATTHWKFADALASRYPRVAVDSERIFTKQGDIYTSAGVAAGIDLALSLVEDDHGAEVARSVAQHLLVYMRRSGGQSQFSAALKMPVPRTSIARAVAEYVSDDPTRATSVTELAAHVNVSPRHLTRVIRDELGVTPAAYIASLRLELAVNLLESGASIAQSASASGFGSPAALRRAFLARYRVTPSGYQQRFRSTVAPPAGELSA</sequence>
<keyword evidence="3" id="KW-0804">Transcription</keyword>
<dbReference type="SMART" id="SM00342">
    <property type="entry name" value="HTH_ARAC"/>
    <property type="match status" value="1"/>
</dbReference>
<dbReference type="Proteomes" id="UP000072189">
    <property type="component" value="Unassembled WGS sequence"/>
</dbReference>
<dbReference type="InterPro" id="IPR018060">
    <property type="entry name" value="HTH_AraC"/>
</dbReference>
<evidence type="ECO:0000259" key="4">
    <source>
        <dbReference type="PROSITE" id="PS01124"/>
    </source>
</evidence>
<dbReference type="Gene3D" id="3.40.50.880">
    <property type="match status" value="1"/>
</dbReference>
<protein>
    <submittedName>
        <fullName evidence="5">AraC family transcriptional regulator</fullName>
    </submittedName>
</protein>
<gene>
    <name evidence="5" type="ORF">RSA3_16945</name>
</gene>
<dbReference type="InterPro" id="IPR018062">
    <property type="entry name" value="HTH_AraC-typ_CS"/>
</dbReference>
<dbReference type="RefSeq" id="WP_058598207.1">
    <property type="nucleotide sequence ID" value="NZ_JBFBMN010000002.1"/>
</dbReference>
<dbReference type="Pfam" id="PF12833">
    <property type="entry name" value="HTH_18"/>
    <property type="match status" value="1"/>
</dbReference>
<feature type="domain" description="HTH araC/xylS-type" evidence="4">
    <location>
        <begin position="217"/>
        <end position="314"/>
    </location>
</feature>
<dbReference type="OrthoDB" id="3992151at2"/>
<evidence type="ECO:0000256" key="1">
    <source>
        <dbReference type="ARBA" id="ARBA00023015"/>
    </source>
</evidence>
<dbReference type="InterPro" id="IPR009057">
    <property type="entry name" value="Homeodomain-like_sf"/>
</dbReference>
<dbReference type="PROSITE" id="PS00041">
    <property type="entry name" value="HTH_ARAC_FAMILY_1"/>
    <property type="match status" value="1"/>
</dbReference>
<dbReference type="GO" id="GO:0043565">
    <property type="term" value="F:sequence-specific DNA binding"/>
    <property type="evidence" value="ECO:0007669"/>
    <property type="project" value="InterPro"/>
</dbReference>
<dbReference type="AlphaFoldDB" id="A0A147F2V4"/>
<dbReference type="Gene3D" id="1.10.10.60">
    <property type="entry name" value="Homeodomain-like"/>
    <property type="match status" value="1"/>
</dbReference>
<dbReference type="InterPro" id="IPR002818">
    <property type="entry name" value="DJ-1/PfpI"/>
</dbReference>
<dbReference type="PROSITE" id="PS01124">
    <property type="entry name" value="HTH_ARAC_FAMILY_2"/>
    <property type="match status" value="1"/>
</dbReference>
<name>A0A147F2V4_MICTE</name>